<dbReference type="PANTHER" id="PTHR14614">
    <property type="entry name" value="HEPATOCELLULAR CARCINOMA-ASSOCIATED ANTIGEN"/>
    <property type="match status" value="1"/>
</dbReference>
<accession>A0A0A0LLL5</accession>
<reference evidence="1 2" key="3">
    <citation type="journal article" date="2010" name="BMC Genomics">
        <title>Transcriptome sequencing and comparative analysis of cucumber flowers with different sex types.</title>
        <authorList>
            <person name="Guo S."/>
            <person name="Zheng Y."/>
            <person name="Joung J.G."/>
            <person name="Liu S."/>
            <person name="Zhang Z."/>
            <person name="Crasta O.R."/>
            <person name="Sobral B.W."/>
            <person name="Xu Y."/>
            <person name="Huang S."/>
            <person name="Fei Z."/>
        </authorList>
    </citation>
    <scope>NUCLEOTIDE SEQUENCE [LARGE SCALE GENOMIC DNA]</scope>
    <source>
        <strain evidence="2">cv. 9930</strain>
    </source>
</reference>
<dbReference type="Proteomes" id="UP000029981">
    <property type="component" value="Chromosome 2"/>
</dbReference>
<dbReference type="EMBL" id="CM002923">
    <property type="protein sequence ID" value="KGN60876.1"/>
    <property type="molecule type" value="Genomic_DNA"/>
</dbReference>
<dbReference type="Gramene" id="KGN60876">
    <property type="protein sequence ID" value="KGN60876"/>
    <property type="gene ID" value="Csa_2G020980"/>
</dbReference>
<organism evidence="1 2">
    <name type="scientific">Cucumis sativus</name>
    <name type="common">Cucumber</name>
    <dbReference type="NCBI Taxonomy" id="3659"/>
    <lineage>
        <taxon>Eukaryota</taxon>
        <taxon>Viridiplantae</taxon>
        <taxon>Streptophyta</taxon>
        <taxon>Embryophyta</taxon>
        <taxon>Tracheophyta</taxon>
        <taxon>Spermatophyta</taxon>
        <taxon>Magnoliopsida</taxon>
        <taxon>eudicotyledons</taxon>
        <taxon>Gunneridae</taxon>
        <taxon>Pentapetalae</taxon>
        <taxon>rosids</taxon>
        <taxon>fabids</taxon>
        <taxon>Cucurbitales</taxon>
        <taxon>Cucurbitaceae</taxon>
        <taxon>Benincaseae</taxon>
        <taxon>Cucumis</taxon>
    </lineage>
</organism>
<dbReference type="PANTHER" id="PTHR14614:SF130">
    <property type="entry name" value="PROTEIN-LYSINE N-METHYLTRANSFERASE EEF2KMT"/>
    <property type="match status" value="1"/>
</dbReference>
<dbReference type="InterPro" id="IPR029063">
    <property type="entry name" value="SAM-dependent_MTases_sf"/>
</dbReference>
<dbReference type="GO" id="GO:0008276">
    <property type="term" value="F:protein methyltransferase activity"/>
    <property type="evidence" value="ECO:0000318"/>
    <property type="project" value="GO_Central"/>
</dbReference>
<dbReference type="SUPFAM" id="SSF53335">
    <property type="entry name" value="S-adenosyl-L-methionine-dependent methyltransferases"/>
    <property type="match status" value="1"/>
</dbReference>
<gene>
    <name evidence="1" type="ORF">Csa_2G020980</name>
</gene>
<protein>
    <submittedName>
        <fullName evidence="1">Uncharacterized protein</fullName>
    </submittedName>
</protein>
<keyword evidence="2" id="KW-1185">Reference proteome</keyword>
<proteinExistence type="predicted"/>
<evidence type="ECO:0000313" key="1">
    <source>
        <dbReference type="EMBL" id="KGN60876.1"/>
    </source>
</evidence>
<name>A0A0A0LLL5_CUCSA</name>
<dbReference type="Pfam" id="PF10294">
    <property type="entry name" value="Methyltransf_16"/>
    <property type="match status" value="1"/>
</dbReference>
<reference evidence="1 2" key="2">
    <citation type="journal article" date="2009" name="PLoS ONE">
        <title>An integrated genetic and cytogenetic map of the cucumber genome.</title>
        <authorList>
            <person name="Ren Y."/>
            <person name="Zhang Z."/>
            <person name="Liu J."/>
            <person name="Staub J.E."/>
            <person name="Han Y."/>
            <person name="Cheng Z."/>
            <person name="Li X."/>
            <person name="Lu J."/>
            <person name="Miao H."/>
            <person name="Kang H."/>
            <person name="Xie B."/>
            <person name="Gu X."/>
            <person name="Wang X."/>
            <person name="Du Y."/>
            <person name="Jin W."/>
            <person name="Huang S."/>
        </authorList>
    </citation>
    <scope>NUCLEOTIDE SEQUENCE [LARGE SCALE GENOMIC DNA]</scope>
    <source>
        <strain evidence="2">cv. 9930</strain>
    </source>
</reference>
<dbReference type="STRING" id="3659.A0A0A0LLL5"/>
<reference evidence="1 2" key="1">
    <citation type="journal article" date="2009" name="Nat. Genet.">
        <title>The genome of the cucumber, Cucumis sativus L.</title>
        <authorList>
            <person name="Huang S."/>
            <person name="Li R."/>
            <person name="Zhang Z."/>
            <person name="Li L."/>
            <person name="Gu X."/>
            <person name="Fan W."/>
            <person name="Lucas W.J."/>
            <person name="Wang X."/>
            <person name="Xie B."/>
            <person name="Ni P."/>
            <person name="Ren Y."/>
            <person name="Zhu H."/>
            <person name="Li J."/>
            <person name="Lin K."/>
            <person name="Jin W."/>
            <person name="Fei Z."/>
            <person name="Li G."/>
            <person name="Staub J."/>
            <person name="Kilian A."/>
            <person name="van der Vossen E.A."/>
            <person name="Wu Y."/>
            <person name="Guo J."/>
            <person name="He J."/>
            <person name="Jia Z."/>
            <person name="Ren Y."/>
            <person name="Tian G."/>
            <person name="Lu Y."/>
            <person name="Ruan J."/>
            <person name="Qian W."/>
            <person name="Wang M."/>
            <person name="Huang Q."/>
            <person name="Li B."/>
            <person name="Xuan Z."/>
            <person name="Cao J."/>
            <person name="Asan"/>
            <person name="Wu Z."/>
            <person name="Zhang J."/>
            <person name="Cai Q."/>
            <person name="Bai Y."/>
            <person name="Zhao B."/>
            <person name="Han Y."/>
            <person name="Li Y."/>
            <person name="Li X."/>
            <person name="Wang S."/>
            <person name="Shi Q."/>
            <person name="Liu S."/>
            <person name="Cho W.K."/>
            <person name="Kim J.Y."/>
            <person name="Xu Y."/>
            <person name="Heller-Uszynska K."/>
            <person name="Miao H."/>
            <person name="Cheng Z."/>
            <person name="Zhang S."/>
            <person name="Wu J."/>
            <person name="Yang Y."/>
            <person name="Kang H."/>
            <person name="Li M."/>
            <person name="Liang H."/>
            <person name="Ren X."/>
            <person name="Shi Z."/>
            <person name="Wen M."/>
            <person name="Jian M."/>
            <person name="Yang H."/>
            <person name="Zhang G."/>
            <person name="Yang Z."/>
            <person name="Chen R."/>
            <person name="Liu S."/>
            <person name="Li J."/>
            <person name="Ma L."/>
            <person name="Liu H."/>
            <person name="Zhou Y."/>
            <person name="Zhao J."/>
            <person name="Fang X."/>
            <person name="Li G."/>
            <person name="Fang L."/>
            <person name="Li Y."/>
            <person name="Liu D."/>
            <person name="Zheng H."/>
            <person name="Zhang Y."/>
            <person name="Qin N."/>
            <person name="Li Z."/>
            <person name="Yang G."/>
            <person name="Yang S."/>
            <person name="Bolund L."/>
            <person name="Kristiansen K."/>
            <person name="Zheng H."/>
            <person name="Li S."/>
            <person name="Zhang X."/>
            <person name="Yang H."/>
            <person name="Wang J."/>
            <person name="Sun R."/>
            <person name="Zhang B."/>
            <person name="Jiang S."/>
            <person name="Wang J."/>
            <person name="Du Y."/>
            <person name="Li S."/>
        </authorList>
    </citation>
    <scope>NUCLEOTIDE SEQUENCE [LARGE SCALE GENOMIC DNA]</scope>
    <source>
        <strain evidence="2">cv. 9930</strain>
    </source>
</reference>
<reference evidence="1 2" key="4">
    <citation type="journal article" date="2011" name="BMC Genomics">
        <title>RNA-Seq improves annotation of protein-coding genes in the cucumber genome.</title>
        <authorList>
            <person name="Li Z."/>
            <person name="Zhang Z."/>
            <person name="Yan P."/>
            <person name="Huang S."/>
            <person name="Fei Z."/>
            <person name="Lin K."/>
        </authorList>
    </citation>
    <scope>NUCLEOTIDE SEQUENCE [LARGE SCALE GENOMIC DNA]</scope>
    <source>
        <strain evidence="2">cv. 9930</strain>
    </source>
</reference>
<sequence length="395" mass="44447">MAEELRIDVSLPPGLHFLSAFLSMEPADSLLSIARDLGRGLVTEAVQKFIWDHCITKAQEMNHFHVPYLKNFLKKLISEVELSQAEVLDEFYELYAHYMVSWKDENLRKESAKISKFVSFLFPDGSLSCQNFGKFVVPIQCSLNMLEELNRADIQIPIFSDPGCSIWPSSLYLSELILSFPDIFSTRECFEVGSGVGLVGICLAHVKASKIVLSDGDPSTLANMKVNLELNGLCCLSSPTATSERTNECTQTVECIHLPWESTSETELQAFAPHIVLGADVIYDPICLPDLVRVLSILLRPKQIGSSTHSFPVTEHVDDQRNDGSRGFKTSRDHPIAYIASVIRNIDTFNRFLSLVEQANLSMCDVTDELKPMNLLPYMYTYNRSSIRLFTLKFK</sequence>
<evidence type="ECO:0000313" key="2">
    <source>
        <dbReference type="Proteomes" id="UP000029981"/>
    </source>
</evidence>
<dbReference type="AlphaFoldDB" id="A0A0A0LLL5"/>
<dbReference type="OMA" id="CLHLPWE"/>
<dbReference type="Gene3D" id="3.40.50.150">
    <property type="entry name" value="Vaccinia Virus protein VP39"/>
    <property type="match status" value="1"/>
</dbReference>
<dbReference type="InterPro" id="IPR019410">
    <property type="entry name" value="Methyltransf_16"/>
</dbReference>